<feature type="domain" description="SpoVR protein-like N-terminal" evidence="1">
    <location>
        <begin position="4"/>
        <end position="400"/>
    </location>
</feature>
<evidence type="ECO:0000313" key="4">
    <source>
        <dbReference type="Proteomes" id="UP000319619"/>
    </source>
</evidence>
<dbReference type="InterPro" id="IPR007390">
    <property type="entry name" value="Spore_V_R"/>
</dbReference>
<dbReference type="AlphaFoldDB" id="A0A532V295"/>
<dbReference type="InterPro" id="IPR057008">
    <property type="entry name" value="SpoVR-like_C"/>
</dbReference>
<evidence type="ECO:0000313" key="3">
    <source>
        <dbReference type="EMBL" id="TKJ41117.1"/>
    </source>
</evidence>
<gene>
    <name evidence="3" type="ORF">CEE37_05465</name>
</gene>
<dbReference type="Pfam" id="PF24755">
    <property type="entry name" value="SpoVR_C"/>
    <property type="match status" value="1"/>
</dbReference>
<accession>A0A532V295</accession>
<evidence type="ECO:0000259" key="2">
    <source>
        <dbReference type="Pfam" id="PF24755"/>
    </source>
</evidence>
<dbReference type="Proteomes" id="UP000319619">
    <property type="component" value="Unassembled WGS sequence"/>
</dbReference>
<evidence type="ECO:0000259" key="1">
    <source>
        <dbReference type="Pfam" id="PF04293"/>
    </source>
</evidence>
<dbReference type="Pfam" id="PF04293">
    <property type="entry name" value="SpoVR"/>
    <property type="match status" value="1"/>
</dbReference>
<organism evidence="3 4">
    <name type="scientific">candidate division LCP-89 bacterium B3_LCP</name>
    <dbReference type="NCBI Taxonomy" id="2012998"/>
    <lineage>
        <taxon>Bacteria</taxon>
        <taxon>Pseudomonadati</taxon>
        <taxon>Bacteria division LCP-89</taxon>
    </lineage>
</organism>
<dbReference type="PANTHER" id="PTHR30029:SF2">
    <property type="entry name" value="STAGE V SPORULATION PROTEIN R"/>
    <property type="match status" value="1"/>
</dbReference>
<sequence>MMNYSVEDLQKWDEKILAKVEEFGLDPFPQHFEICDHFQMLGYMSYSGMPSRYPHWSFGKAYEKQKTLYDYGVSGLPYEMVINSNPSLAYLMRDNSLLLQILTIAHVYAHNDFFKNNFTFRHSNNQYTIEKFKTHADRVRDYVEAPGIGQTKVDEILDAAHALSLQCRRNLEIRKLNREEQEDLAWERSQPRYDPYQAIHKREEWKPPDTSRVPLEPDEDLLLFIRDHNFNLSEWEKDLLTIIHQETQYFLPQIETKIMNEGWASFWHKRILDSLELPQELHIEFMVRHNQVLRPTPGQINPYHLGYRIYEDIESRWDDPTDEEKTESGRKNGEGREKIFQVRKIDRDSSFLRQYLTEELVRDMDLFRHEKQGNDRVVSEIADEDNWEKIKQTLIKQVGTTSIPVIKIFDSDHLGERTLYLKHDYDGRELDLEYAEKTIAYAQQLWGHPVMLETLLDDKEHHLVHDGQQFKTVKAG</sequence>
<protein>
    <submittedName>
        <fullName evidence="3">Stage V sporulation protein R</fullName>
    </submittedName>
</protein>
<name>A0A532V295_UNCL8</name>
<feature type="domain" description="SpoVR-like C-terminal" evidence="2">
    <location>
        <begin position="404"/>
        <end position="455"/>
    </location>
</feature>
<reference evidence="3 4" key="1">
    <citation type="submission" date="2017-06" db="EMBL/GenBank/DDBJ databases">
        <title>Novel microbial phyla capable of carbon fixation and sulfur reduction in deep-sea sediments.</title>
        <authorList>
            <person name="Huang J."/>
            <person name="Baker B."/>
            <person name="Wang Y."/>
        </authorList>
    </citation>
    <scope>NUCLEOTIDE SEQUENCE [LARGE SCALE GENOMIC DNA]</scope>
    <source>
        <strain evidence="3">B3_LCP</strain>
    </source>
</reference>
<dbReference type="PANTHER" id="PTHR30029">
    <property type="entry name" value="STAGE V SPORULATION PROTEIN R"/>
    <property type="match status" value="1"/>
</dbReference>
<dbReference type="EMBL" id="NJBN01000003">
    <property type="protein sequence ID" value="TKJ41117.1"/>
    <property type="molecule type" value="Genomic_DNA"/>
</dbReference>
<comment type="caution">
    <text evidence="3">The sequence shown here is derived from an EMBL/GenBank/DDBJ whole genome shotgun (WGS) entry which is preliminary data.</text>
</comment>
<dbReference type="InterPro" id="IPR056174">
    <property type="entry name" value="SpoVR_N"/>
</dbReference>
<proteinExistence type="predicted"/>